<dbReference type="AlphaFoldDB" id="G9NCJ3"/>
<evidence type="ECO:0000313" key="2">
    <source>
        <dbReference type="Proteomes" id="UP000007115"/>
    </source>
</evidence>
<organism evidence="1 2">
    <name type="scientific">Hypocrea virens (strain Gv29-8 / FGSC 10586)</name>
    <name type="common">Gliocladium virens</name>
    <name type="synonym">Trichoderma virens</name>
    <dbReference type="NCBI Taxonomy" id="413071"/>
    <lineage>
        <taxon>Eukaryota</taxon>
        <taxon>Fungi</taxon>
        <taxon>Dikarya</taxon>
        <taxon>Ascomycota</taxon>
        <taxon>Pezizomycotina</taxon>
        <taxon>Sordariomycetes</taxon>
        <taxon>Hypocreomycetidae</taxon>
        <taxon>Hypocreales</taxon>
        <taxon>Hypocreaceae</taxon>
        <taxon>Trichoderma</taxon>
    </lineage>
</organism>
<keyword evidence="2" id="KW-1185">Reference proteome</keyword>
<comment type="caution">
    <text evidence="1">The sequence shown here is derived from an EMBL/GenBank/DDBJ whole genome shotgun (WGS) entry which is preliminary data.</text>
</comment>
<proteinExistence type="predicted"/>
<dbReference type="InParanoid" id="G9NCJ3"/>
<dbReference type="EMBL" id="ABDF02000092">
    <property type="protein sequence ID" value="EHK15417.1"/>
    <property type="molecule type" value="Genomic_DNA"/>
</dbReference>
<sequence length="100" mass="11318">MRAVPLPRKMMTVIMVASRPLLANGTSYFVLANQRAFRATKSPGLVGAGYTNRQPGLRPLEEGKRRLERRLALFYPVDLETNWPWCGAMAKQKSGERVDR</sequence>
<reference evidence="1 2" key="1">
    <citation type="journal article" date="2011" name="Genome Biol.">
        <title>Comparative genome sequence analysis underscores mycoparasitism as the ancestral life style of Trichoderma.</title>
        <authorList>
            <person name="Kubicek C.P."/>
            <person name="Herrera-Estrella A."/>
            <person name="Seidl-Seiboth V."/>
            <person name="Martinez D.A."/>
            <person name="Druzhinina I.S."/>
            <person name="Thon M."/>
            <person name="Zeilinger S."/>
            <person name="Casas-Flores S."/>
            <person name="Horwitz B.A."/>
            <person name="Mukherjee P.K."/>
            <person name="Mukherjee M."/>
            <person name="Kredics L."/>
            <person name="Alcaraz L.D."/>
            <person name="Aerts A."/>
            <person name="Antal Z."/>
            <person name="Atanasova L."/>
            <person name="Cervantes-Badillo M.G."/>
            <person name="Challacombe J."/>
            <person name="Chertkov O."/>
            <person name="McCluskey K."/>
            <person name="Coulpier F."/>
            <person name="Deshpande N."/>
            <person name="von Doehren H."/>
            <person name="Ebbole D.J."/>
            <person name="Esquivel-Naranjo E.U."/>
            <person name="Fekete E."/>
            <person name="Flipphi M."/>
            <person name="Glaser F."/>
            <person name="Gomez-Rodriguez E.Y."/>
            <person name="Gruber S."/>
            <person name="Han C."/>
            <person name="Henrissat B."/>
            <person name="Hermosa R."/>
            <person name="Hernandez-Onate M."/>
            <person name="Karaffa L."/>
            <person name="Kosti I."/>
            <person name="Le Crom S."/>
            <person name="Lindquist E."/>
            <person name="Lucas S."/>
            <person name="Luebeck M."/>
            <person name="Luebeck P.S."/>
            <person name="Margeot A."/>
            <person name="Metz B."/>
            <person name="Misra M."/>
            <person name="Nevalainen H."/>
            <person name="Omann M."/>
            <person name="Packer N."/>
            <person name="Perrone G."/>
            <person name="Uresti-Rivera E.E."/>
            <person name="Salamov A."/>
            <person name="Schmoll M."/>
            <person name="Seiboth B."/>
            <person name="Shapiro H."/>
            <person name="Sukno S."/>
            <person name="Tamayo-Ramos J.A."/>
            <person name="Tisch D."/>
            <person name="Wiest A."/>
            <person name="Wilkinson H.H."/>
            <person name="Zhang M."/>
            <person name="Coutinho P.M."/>
            <person name="Kenerley C.M."/>
            <person name="Monte E."/>
            <person name="Baker S.E."/>
            <person name="Grigoriev I.V."/>
        </authorList>
    </citation>
    <scope>NUCLEOTIDE SEQUENCE [LARGE SCALE GENOMIC DNA]</scope>
    <source>
        <strain evidence="2">Gv29-8 / FGSC 10586</strain>
    </source>
</reference>
<evidence type="ECO:0000313" key="1">
    <source>
        <dbReference type="EMBL" id="EHK15417.1"/>
    </source>
</evidence>
<gene>
    <name evidence="1" type="ORF">TRIVIDRAFT_228447</name>
</gene>
<dbReference type="GeneID" id="25792171"/>
<protein>
    <submittedName>
        <fullName evidence="1">Uncharacterized protein</fullName>
    </submittedName>
</protein>
<accession>G9NCJ3</accession>
<dbReference type="HOGENOM" id="CLU_2306537_0_0_1"/>
<name>G9NCJ3_HYPVG</name>
<dbReference type="VEuPathDB" id="FungiDB:TRIVIDRAFT_228447"/>
<dbReference type="Proteomes" id="UP000007115">
    <property type="component" value="Unassembled WGS sequence"/>
</dbReference>
<dbReference type="RefSeq" id="XP_013949618.1">
    <property type="nucleotide sequence ID" value="XM_014094143.1"/>
</dbReference>